<accession>A0A0C3BA06</accession>
<reference evidence="2 3" key="1">
    <citation type="submission" date="2014-04" db="EMBL/GenBank/DDBJ databases">
        <authorList>
            <consortium name="DOE Joint Genome Institute"/>
            <person name="Kuo A."/>
            <person name="Zuccaro A."/>
            <person name="Kohler A."/>
            <person name="Nagy L.G."/>
            <person name="Floudas D."/>
            <person name="Copeland A."/>
            <person name="Barry K.W."/>
            <person name="Cichocki N."/>
            <person name="Veneault-Fourrey C."/>
            <person name="LaButti K."/>
            <person name="Lindquist E.A."/>
            <person name="Lipzen A."/>
            <person name="Lundell T."/>
            <person name="Morin E."/>
            <person name="Murat C."/>
            <person name="Sun H."/>
            <person name="Tunlid A."/>
            <person name="Henrissat B."/>
            <person name="Grigoriev I.V."/>
            <person name="Hibbett D.S."/>
            <person name="Martin F."/>
            <person name="Nordberg H.P."/>
            <person name="Cantor M.N."/>
            <person name="Hua S.X."/>
        </authorList>
    </citation>
    <scope>NUCLEOTIDE SEQUENCE [LARGE SCALE GENOMIC DNA]</scope>
    <source>
        <strain evidence="2 3">MAFF 305830</strain>
    </source>
</reference>
<gene>
    <name evidence="2" type="ORF">M408DRAFT_23997</name>
</gene>
<evidence type="ECO:0000313" key="3">
    <source>
        <dbReference type="Proteomes" id="UP000054097"/>
    </source>
</evidence>
<dbReference type="InterPro" id="IPR000719">
    <property type="entry name" value="Prot_kinase_dom"/>
</dbReference>
<evidence type="ECO:0000313" key="2">
    <source>
        <dbReference type="EMBL" id="KIM28296.1"/>
    </source>
</evidence>
<dbReference type="Pfam" id="PF00069">
    <property type="entry name" value="Pkinase"/>
    <property type="match status" value="1"/>
</dbReference>
<dbReference type="PROSITE" id="PS50011">
    <property type="entry name" value="PROTEIN_KINASE_DOM"/>
    <property type="match status" value="1"/>
</dbReference>
<dbReference type="SUPFAM" id="SSF56112">
    <property type="entry name" value="Protein kinase-like (PK-like)"/>
    <property type="match status" value="1"/>
</dbReference>
<dbReference type="PANTHER" id="PTHR44329:SF289">
    <property type="entry name" value="SERINE_THREONINE-PROTEIN KINASE VIK"/>
    <property type="match status" value="1"/>
</dbReference>
<dbReference type="HOGENOM" id="CLU_1571596_0_0_1"/>
<dbReference type="GO" id="GO:0005524">
    <property type="term" value="F:ATP binding"/>
    <property type="evidence" value="ECO:0007669"/>
    <property type="project" value="InterPro"/>
</dbReference>
<dbReference type="GO" id="GO:0004674">
    <property type="term" value="F:protein serine/threonine kinase activity"/>
    <property type="evidence" value="ECO:0007669"/>
    <property type="project" value="TreeGrafter"/>
</dbReference>
<dbReference type="InterPro" id="IPR051681">
    <property type="entry name" value="Ser/Thr_Kinases-Pseudokinases"/>
</dbReference>
<dbReference type="AlphaFoldDB" id="A0A0C3BA06"/>
<dbReference type="EMBL" id="KN824294">
    <property type="protein sequence ID" value="KIM28296.1"/>
    <property type="molecule type" value="Genomic_DNA"/>
</dbReference>
<keyword evidence="3" id="KW-1185">Reference proteome</keyword>
<dbReference type="InterPro" id="IPR011009">
    <property type="entry name" value="Kinase-like_dom_sf"/>
</dbReference>
<proteinExistence type="predicted"/>
<dbReference type="Proteomes" id="UP000054097">
    <property type="component" value="Unassembled WGS sequence"/>
</dbReference>
<dbReference type="OrthoDB" id="3236663at2759"/>
<dbReference type="Gene3D" id="1.10.510.10">
    <property type="entry name" value="Transferase(Phosphotransferase) domain 1"/>
    <property type="match status" value="1"/>
</dbReference>
<organism evidence="2 3">
    <name type="scientific">Serendipita vermifera MAFF 305830</name>
    <dbReference type="NCBI Taxonomy" id="933852"/>
    <lineage>
        <taxon>Eukaryota</taxon>
        <taxon>Fungi</taxon>
        <taxon>Dikarya</taxon>
        <taxon>Basidiomycota</taxon>
        <taxon>Agaricomycotina</taxon>
        <taxon>Agaricomycetes</taxon>
        <taxon>Sebacinales</taxon>
        <taxon>Serendipitaceae</taxon>
        <taxon>Serendipita</taxon>
    </lineage>
</organism>
<evidence type="ECO:0000259" key="1">
    <source>
        <dbReference type="PROSITE" id="PS50011"/>
    </source>
</evidence>
<reference evidence="3" key="2">
    <citation type="submission" date="2015-01" db="EMBL/GenBank/DDBJ databases">
        <title>Evolutionary Origins and Diversification of the Mycorrhizal Mutualists.</title>
        <authorList>
            <consortium name="DOE Joint Genome Institute"/>
            <consortium name="Mycorrhizal Genomics Consortium"/>
            <person name="Kohler A."/>
            <person name="Kuo A."/>
            <person name="Nagy L.G."/>
            <person name="Floudas D."/>
            <person name="Copeland A."/>
            <person name="Barry K.W."/>
            <person name="Cichocki N."/>
            <person name="Veneault-Fourrey C."/>
            <person name="LaButti K."/>
            <person name="Lindquist E.A."/>
            <person name="Lipzen A."/>
            <person name="Lundell T."/>
            <person name="Morin E."/>
            <person name="Murat C."/>
            <person name="Riley R."/>
            <person name="Ohm R."/>
            <person name="Sun H."/>
            <person name="Tunlid A."/>
            <person name="Henrissat B."/>
            <person name="Grigoriev I.V."/>
            <person name="Hibbett D.S."/>
            <person name="Martin F."/>
        </authorList>
    </citation>
    <scope>NUCLEOTIDE SEQUENCE [LARGE SCALE GENOMIC DNA]</scope>
    <source>
        <strain evidence="3">MAFF 305830</strain>
    </source>
</reference>
<sequence>MSSVDPPSQVQDLTGQIWIADPIPVFSGNYSSVHLGYVKGFSSPIAIKIIKAIGDYDTVKRKLLREVTVWSTANHRNIYPFYGSANDRAFGPFGALISPWARNGDAGKLMSERGQNLIVAKRVELWKGVIDGVAYLHSLNRPIIHGDLKPTILGSQGYATLALRYSDVKI</sequence>
<feature type="domain" description="Protein kinase" evidence="1">
    <location>
        <begin position="19"/>
        <end position="170"/>
    </location>
</feature>
<dbReference type="PANTHER" id="PTHR44329">
    <property type="entry name" value="SERINE/THREONINE-PROTEIN KINASE TNNI3K-RELATED"/>
    <property type="match status" value="1"/>
</dbReference>
<name>A0A0C3BA06_SERVB</name>
<dbReference type="STRING" id="933852.A0A0C3BA06"/>
<protein>
    <recommendedName>
        <fullName evidence="1">Protein kinase domain-containing protein</fullName>
    </recommendedName>
</protein>